<feature type="transmembrane region" description="Helical" evidence="1">
    <location>
        <begin position="382"/>
        <end position="402"/>
    </location>
</feature>
<keyword evidence="1" id="KW-0472">Membrane</keyword>
<dbReference type="Gene3D" id="1.20.58.340">
    <property type="entry name" value="Magnesium transport protein CorA, transmembrane region"/>
    <property type="match status" value="1"/>
</dbReference>
<gene>
    <name evidence="2" type="ORF">K444DRAFT_599894</name>
</gene>
<keyword evidence="3" id="KW-1185">Reference proteome</keyword>
<dbReference type="OrthoDB" id="2830640at2759"/>
<evidence type="ECO:0000256" key="1">
    <source>
        <dbReference type="SAM" id="Phobius"/>
    </source>
</evidence>
<dbReference type="RefSeq" id="XP_024729581.1">
    <property type="nucleotide sequence ID" value="XM_024878596.1"/>
</dbReference>
<reference evidence="2 3" key="1">
    <citation type="submission" date="2016-04" db="EMBL/GenBank/DDBJ databases">
        <title>A degradative enzymes factory behind the ericoid mycorrhizal symbiosis.</title>
        <authorList>
            <consortium name="DOE Joint Genome Institute"/>
            <person name="Martino E."/>
            <person name="Morin E."/>
            <person name="Grelet G."/>
            <person name="Kuo A."/>
            <person name="Kohler A."/>
            <person name="Daghino S."/>
            <person name="Barry K."/>
            <person name="Choi C."/>
            <person name="Cichocki N."/>
            <person name="Clum A."/>
            <person name="Copeland A."/>
            <person name="Hainaut M."/>
            <person name="Haridas S."/>
            <person name="Labutti K."/>
            <person name="Lindquist E."/>
            <person name="Lipzen A."/>
            <person name="Khouja H.-R."/>
            <person name="Murat C."/>
            <person name="Ohm R."/>
            <person name="Olson A."/>
            <person name="Spatafora J."/>
            <person name="Veneault-Fourrey C."/>
            <person name="Henrissat B."/>
            <person name="Grigoriev I."/>
            <person name="Martin F."/>
            <person name="Perotto S."/>
        </authorList>
    </citation>
    <scope>NUCLEOTIDE SEQUENCE [LARGE SCALE GENOMIC DNA]</scope>
    <source>
        <strain evidence="2 3">E</strain>
    </source>
</reference>
<evidence type="ECO:0008006" key="4">
    <source>
        <dbReference type="Google" id="ProtNLM"/>
    </source>
</evidence>
<name>A0A2J6SPK1_9HELO</name>
<dbReference type="GeneID" id="36586673"/>
<organism evidence="2 3">
    <name type="scientific">Hyaloscypha bicolor E</name>
    <dbReference type="NCBI Taxonomy" id="1095630"/>
    <lineage>
        <taxon>Eukaryota</taxon>
        <taxon>Fungi</taxon>
        <taxon>Dikarya</taxon>
        <taxon>Ascomycota</taxon>
        <taxon>Pezizomycotina</taxon>
        <taxon>Leotiomycetes</taxon>
        <taxon>Helotiales</taxon>
        <taxon>Hyaloscyphaceae</taxon>
        <taxon>Hyaloscypha</taxon>
        <taxon>Hyaloscypha bicolor</taxon>
    </lineage>
</organism>
<keyword evidence="1" id="KW-1133">Transmembrane helix</keyword>
<dbReference type="InParanoid" id="A0A2J6SPK1"/>
<proteinExistence type="predicted"/>
<dbReference type="EMBL" id="KZ613895">
    <property type="protein sequence ID" value="PMD52677.1"/>
    <property type="molecule type" value="Genomic_DNA"/>
</dbReference>
<feature type="transmembrane region" description="Helical" evidence="1">
    <location>
        <begin position="422"/>
        <end position="442"/>
    </location>
</feature>
<evidence type="ECO:0000313" key="3">
    <source>
        <dbReference type="Proteomes" id="UP000235371"/>
    </source>
</evidence>
<dbReference type="STRING" id="1095630.A0A2J6SPK1"/>
<keyword evidence="1" id="KW-0812">Transmembrane</keyword>
<dbReference type="AlphaFoldDB" id="A0A2J6SPK1"/>
<evidence type="ECO:0000313" key="2">
    <source>
        <dbReference type="EMBL" id="PMD52677.1"/>
    </source>
</evidence>
<accession>A0A2J6SPK1</accession>
<protein>
    <recommendedName>
        <fullName evidence="4">Cora-domain-containing protein</fullName>
    </recommendedName>
</protein>
<dbReference type="Proteomes" id="UP000235371">
    <property type="component" value="Unassembled WGS sequence"/>
</dbReference>
<sequence length="486" mass="56018">MDDYLFRFNIEKCRYINEETRCLEMFNYSDPLYDTVVEQSLPLNQFTDFLSQKGAFEQPKIPDGMTQLAGFRMILQQNVLHPEVFDPSVISLPPDIYSKMMTELHLPYKGIEGSSTVGPFFWSAIDDDDKHIFQIIYRKSDVTKKVHTRAWELLLSFNVLTGITTAFCKASPKSHIIDSIKHLKASSQQIGHPILFPIIIFSHYYSARLEVQQRDARLGLRKIEMALNFIPDKYESELVVGGMVVENSDDYFDENKIIDFDRINRDLVETHTKTLSHSPAAYLRVLDGFKEAMNLFEMQRVAIQCKWPELTHSKFASRIGFYRKKVQGQGYYQSSTLQRLEAQRNALSVSCGQIDNRVSFQIAEAQTKLAYSNKREAVSQKVIAILGTVFLPGAYLSSLFSMTFFDWQSSKSNELYVSPLFWIYWAISIPLTIAVVGTYILWDRRLSIKAHKEDEMIEIRMLDMKRISQNQAVTSRSVVNGCIQRA</sequence>